<evidence type="ECO:0000313" key="2">
    <source>
        <dbReference type="EMBL" id="RRT62762.1"/>
    </source>
</evidence>
<name>A0A426ZFK7_ENSVE</name>
<feature type="compositionally biased region" description="Basic and acidic residues" evidence="1">
    <location>
        <begin position="42"/>
        <end position="60"/>
    </location>
</feature>
<sequence length="121" mass="13950">MSAHFTTTSASRTLISICDPPRRSSRTLGIGTKIQLKHKQNKRDPTKEEGRDLTKKRSWLEFRQQGADLGDKKPTTIPLSSSPYREIEGRRQRDSSKDEKRRAEARSQPLPPLPFYSTRRN</sequence>
<organism evidence="2 3">
    <name type="scientific">Ensete ventricosum</name>
    <name type="common">Abyssinian banana</name>
    <name type="synonym">Musa ensete</name>
    <dbReference type="NCBI Taxonomy" id="4639"/>
    <lineage>
        <taxon>Eukaryota</taxon>
        <taxon>Viridiplantae</taxon>
        <taxon>Streptophyta</taxon>
        <taxon>Embryophyta</taxon>
        <taxon>Tracheophyta</taxon>
        <taxon>Spermatophyta</taxon>
        <taxon>Magnoliopsida</taxon>
        <taxon>Liliopsida</taxon>
        <taxon>Zingiberales</taxon>
        <taxon>Musaceae</taxon>
        <taxon>Ensete</taxon>
    </lineage>
</organism>
<accession>A0A426ZFK7</accession>
<proteinExistence type="predicted"/>
<feature type="compositionally biased region" description="Polar residues" evidence="1">
    <location>
        <begin position="1"/>
        <end position="14"/>
    </location>
</feature>
<feature type="compositionally biased region" description="Basic and acidic residues" evidence="1">
    <location>
        <begin position="85"/>
        <end position="105"/>
    </location>
</feature>
<feature type="region of interest" description="Disordered" evidence="1">
    <location>
        <begin position="1"/>
        <end position="121"/>
    </location>
</feature>
<protein>
    <submittedName>
        <fullName evidence="2">Uncharacterized protein</fullName>
    </submittedName>
</protein>
<comment type="caution">
    <text evidence="2">The sequence shown here is derived from an EMBL/GenBank/DDBJ whole genome shotgun (WGS) entry which is preliminary data.</text>
</comment>
<dbReference type="Proteomes" id="UP000287651">
    <property type="component" value="Unassembled WGS sequence"/>
</dbReference>
<evidence type="ECO:0000313" key="3">
    <source>
        <dbReference type="Proteomes" id="UP000287651"/>
    </source>
</evidence>
<dbReference type="EMBL" id="AMZH03006864">
    <property type="protein sequence ID" value="RRT62762.1"/>
    <property type="molecule type" value="Genomic_DNA"/>
</dbReference>
<dbReference type="AlphaFoldDB" id="A0A426ZFK7"/>
<evidence type="ECO:0000256" key="1">
    <source>
        <dbReference type="SAM" id="MobiDB-lite"/>
    </source>
</evidence>
<reference evidence="2 3" key="1">
    <citation type="journal article" date="2014" name="Agronomy (Basel)">
        <title>A Draft Genome Sequence for Ensete ventricosum, the Drought-Tolerant Tree Against Hunger.</title>
        <authorList>
            <person name="Harrison J."/>
            <person name="Moore K.A."/>
            <person name="Paszkiewicz K."/>
            <person name="Jones T."/>
            <person name="Grant M."/>
            <person name="Ambacheew D."/>
            <person name="Muzemil S."/>
            <person name="Studholme D.J."/>
        </authorList>
    </citation>
    <scope>NUCLEOTIDE SEQUENCE [LARGE SCALE GENOMIC DNA]</scope>
</reference>
<gene>
    <name evidence="2" type="ORF">B296_00035627</name>
</gene>